<organism evidence="2 3">
    <name type="scientific">Protopolystoma xenopodis</name>
    <dbReference type="NCBI Taxonomy" id="117903"/>
    <lineage>
        <taxon>Eukaryota</taxon>
        <taxon>Metazoa</taxon>
        <taxon>Spiralia</taxon>
        <taxon>Lophotrochozoa</taxon>
        <taxon>Platyhelminthes</taxon>
        <taxon>Monogenea</taxon>
        <taxon>Polyopisthocotylea</taxon>
        <taxon>Polystomatidea</taxon>
        <taxon>Polystomatidae</taxon>
        <taxon>Protopolystoma</taxon>
    </lineage>
</organism>
<name>A0A3S4ZYQ4_9PLAT</name>
<evidence type="ECO:0000313" key="2">
    <source>
        <dbReference type="EMBL" id="VEL07539.1"/>
    </source>
</evidence>
<comment type="caution">
    <text evidence="2">The sequence shown here is derived from an EMBL/GenBank/DDBJ whole genome shotgun (WGS) entry which is preliminary data.</text>
</comment>
<dbReference type="Proteomes" id="UP000784294">
    <property type="component" value="Unassembled WGS sequence"/>
</dbReference>
<dbReference type="PROSITE" id="PS50878">
    <property type="entry name" value="RT_POL"/>
    <property type="match status" value="1"/>
</dbReference>
<accession>A0A3S4ZYQ4</accession>
<dbReference type="OrthoDB" id="10029313at2759"/>
<evidence type="ECO:0000259" key="1">
    <source>
        <dbReference type="PROSITE" id="PS50878"/>
    </source>
</evidence>
<reference evidence="2" key="1">
    <citation type="submission" date="2018-11" db="EMBL/GenBank/DDBJ databases">
        <authorList>
            <consortium name="Pathogen Informatics"/>
        </authorList>
    </citation>
    <scope>NUCLEOTIDE SEQUENCE</scope>
</reference>
<dbReference type="EMBL" id="CAAALY010001957">
    <property type="protein sequence ID" value="VEL07539.1"/>
    <property type="molecule type" value="Genomic_DNA"/>
</dbReference>
<keyword evidence="3" id="KW-1185">Reference proteome</keyword>
<feature type="domain" description="Reverse transcriptase" evidence="1">
    <location>
        <begin position="1"/>
        <end position="149"/>
    </location>
</feature>
<dbReference type="AlphaFoldDB" id="A0A3S4ZYQ4"/>
<sequence length="149" mass="16654">MSHALGPCVRLQSYSWCENSPPPLFPPNRENYTSLVLQVDTPSKAQASRMFTSVIQNIGVAGTEMLVGFDVQFRYTNISGEKAVTVLLEILEREEDILGAERTRLIDLTQQIFGLPMASPLSPLLANVYMDRLAEELEKSALQPRALMR</sequence>
<proteinExistence type="predicted"/>
<protein>
    <recommendedName>
        <fullName evidence="1">Reverse transcriptase domain-containing protein</fullName>
    </recommendedName>
</protein>
<dbReference type="InterPro" id="IPR000477">
    <property type="entry name" value="RT_dom"/>
</dbReference>
<evidence type="ECO:0000313" key="3">
    <source>
        <dbReference type="Proteomes" id="UP000784294"/>
    </source>
</evidence>
<gene>
    <name evidence="2" type="ORF">PXEA_LOCUS979</name>
</gene>